<dbReference type="InterPro" id="IPR043129">
    <property type="entry name" value="ATPase_NBD"/>
</dbReference>
<comment type="similarity">
    <text evidence="1">Belongs to the ROK (NagC/XylR) family.</text>
</comment>
<proteinExistence type="inferred from homology"/>
<dbReference type="InterPro" id="IPR000600">
    <property type="entry name" value="ROK"/>
</dbReference>
<accession>A0A3A9K6G3</accession>
<gene>
    <name evidence="2" type="ORF">CR203_10880</name>
</gene>
<dbReference type="Gene3D" id="3.30.420.40">
    <property type="match status" value="1"/>
</dbReference>
<comment type="caution">
    <text evidence="2">The sequence shown here is derived from an EMBL/GenBank/DDBJ whole genome shotgun (WGS) entry which is preliminary data.</text>
</comment>
<dbReference type="SUPFAM" id="SSF53067">
    <property type="entry name" value="Actin-like ATPase domain"/>
    <property type="match status" value="1"/>
</dbReference>
<keyword evidence="3" id="KW-1185">Reference proteome</keyword>
<dbReference type="Pfam" id="PF00480">
    <property type="entry name" value="ROK"/>
    <property type="match status" value="1"/>
</dbReference>
<sequence>MHKVKPKTVKSFFLILDGNFECAVAGKDLNIIDRVSFPTTKPKDTFHHVTKFFDQNTLRSVGIGSFGPIEVDINSSKYGFVIDTPKKYWRNFDFVGTIKKL</sequence>
<organism evidence="2 3">
    <name type="scientific">Salipaludibacillus neizhouensis</name>
    <dbReference type="NCBI Taxonomy" id="885475"/>
    <lineage>
        <taxon>Bacteria</taxon>
        <taxon>Bacillati</taxon>
        <taxon>Bacillota</taxon>
        <taxon>Bacilli</taxon>
        <taxon>Bacillales</taxon>
        <taxon>Bacillaceae</taxon>
    </lineage>
</organism>
<evidence type="ECO:0000313" key="2">
    <source>
        <dbReference type="EMBL" id="RKL67018.1"/>
    </source>
</evidence>
<dbReference type="EMBL" id="PDOE01000004">
    <property type="protein sequence ID" value="RKL67018.1"/>
    <property type="molecule type" value="Genomic_DNA"/>
</dbReference>
<evidence type="ECO:0000313" key="3">
    <source>
        <dbReference type="Proteomes" id="UP000281498"/>
    </source>
</evidence>
<dbReference type="AlphaFoldDB" id="A0A3A9K6G3"/>
<dbReference type="OrthoDB" id="9783435at2"/>
<name>A0A3A9K6G3_9BACI</name>
<protein>
    <submittedName>
        <fullName evidence="2">Uncharacterized protein</fullName>
    </submittedName>
</protein>
<evidence type="ECO:0000256" key="1">
    <source>
        <dbReference type="ARBA" id="ARBA00006479"/>
    </source>
</evidence>
<reference evidence="2 3" key="1">
    <citation type="submission" date="2017-10" db="EMBL/GenBank/DDBJ databases">
        <title>Bacillus sp. nov., a halophilic bacterium isolated from a Keqin Lake.</title>
        <authorList>
            <person name="Wang H."/>
        </authorList>
    </citation>
    <scope>NUCLEOTIDE SEQUENCE [LARGE SCALE GENOMIC DNA]</scope>
    <source>
        <strain evidence="2 3">KCTC 13187</strain>
    </source>
</reference>
<dbReference type="Proteomes" id="UP000281498">
    <property type="component" value="Unassembled WGS sequence"/>
</dbReference>